<feature type="compositionally biased region" description="Polar residues" evidence="1">
    <location>
        <begin position="294"/>
        <end position="308"/>
    </location>
</feature>
<feature type="compositionally biased region" description="Polar residues" evidence="1">
    <location>
        <begin position="94"/>
        <end position="105"/>
    </location>
</feature>
<comment type="caution">
    <text evidence="2">The sequence shown here is derived from an EMBL/GenBank/DDBJ whole genome shotgun (WGS) entry which is preliminary data.</text>
</comment>
<protein>
    <submittedName>
        <fullName evidence="2">Uncharacterized protein</fullName>
    </submittedName>
</protein>
<sequence length="334" mass="37420">MNSRFGSLFRTSKAASWDPRIQQVYTTFNGGAKIGDWGVKYSLPTAVRTKYLTIQKFDTKESFPMFESAANQVKIARTLRENFKRSRTPKLPLSAQTQESSNSGVNESYNLAQMSKSQWEKFLKLARSKSKEWQEAVKEGRYESYEWLKFMNASNTKIDYTDTAVSSPTYHNYVPTVPETRIKGRILNRITVGYSVGIQGVVGQTIQSKNSPLRYGATRDPTEFYVSKFKFDGRGRPDIWVQTSPPQPRHTVGTYHQGSKSYMPHHSQGSTENKIGIAHERLKSLLDSVGHLGSPSSNKATSENSEAGSETKGISDPVKDIADVLSKSTRGNGY</sequence>
<evidence type="ECO:0000256" key="1">
    <source>
        <dbReference type="SAM" id="MobiDB-lite"/>
    </source>
</evidence>
<feature type="region of interest" description="Disordered" evidence="1">
    <location>
        <begin position="237"/>
        <end position="271"/>
    </location>
</feature>
<name>A0A9W8A970_9FUNG</name>
<gene>
    <name evidence="2" type="ORF">H4219_001583</name>
</gene>
<accession>A0A9W8A970</accession>
<dbReference type="InterPro" id="IPR016712">
    <property type="entry name" value="Rbsml_bS1m-like"/>
</dbReference>
<feature type="region of interest" description="Disordered" evidence="1">
    <location>
        <begin position="86"/>
        <end position="105"/>
    </location>
</feature>
<dbReference type="AlphaFoldDB" id="A0A9W8A970"/>
<evidence type="ECO:0000313" key="2">
    <source>
        <dbReference type="EMBL" id="KAJ1920054.1"/>
    </source>
</evidence>
<dbReference type="Proteomes" id="UP001150538">
    <property type="component" value="Unassembled WGS sequence"/>
</dbReference>
<dbReference type="PANTHER" id="PTHR28058">
    <property type="entry name" value="37S RIBOSOMAL PROTEIN MRP51, MITOCHONDRIAL"/>
    <property type="match status" value="1"/>
</dbReference>
<evidence type="ECO:0000313" key="3">
    <source>
        <dbReference type="Proteomes" id="UP001150538"/>
    </source>
</evidence>
<keyword evidence="3" id="KW-1185">Reference proteome</keyword>
<organism evidence="2 3">
    <name type="scientific">Mycoemilia scoparia</name>
    <dbReference type="NCBI Taxonomy" id="417184"/>
    <lineage>
        <taxon>Eukaryota</taxon>
        <taxon>Fungi</taxon>
        <taxon>Fungi incertae sedis</taxon>
        <taxon>Zoopagomycota</taxon>
        <taxon>Kickxellomycotina</taxon>
        <taxon>Kickxellomycetes</taxon>
        <taxon>Kickxellales</taxon>
        <taxon>Kickxellaceae</taxon>
        <taxon>Mycoemilia</taxon>
    </lineage>
</organism>
<feature type="region of interest" description="Disordered" evidence="1">
    <location>
        <begin position="288"/>
        <end position="334"/>
    </location>
</feature>
<dbReference type="OrthoDB" id="2735536at2759"/>
<reference evidence="2" key="1">
    <citation type="submission" date="2022-07" db="EMBL/GenBank/DDBJ databases">
        <title>Phylogenomic reconstructions and comparative analyses of Kickxellomycotina fungi.</title>
        <authorList>
            <person name="Reynolds N.K."/>
            <person name="Stajich J.E."/>
            <person name="Barry K."/>
            <person name="Grigoriev I.V."/>
            <person name="Crous P."/>
            <person name="Smith M.E."/>
        </authorList>
    </citation>
    <scope>NUCLEOTIDE SEQUENCE</scope>
    <source>
        <strain evidence="2">NBRC 100468</strain>
    </source>
</reference>
<dbReference type="Pfam" id="PF11709">
    <property type="entry name" value="Mit_ribos_Mrp51"/>
    <property type="match status" value="1"/>
</dbReference>
<dbReference type="EMBL" id="JANBPU010000018">
    <property type="protein sequence ID" value="KAJ1920054.1"/>
    <property type="molecule type" value="Genomic_DNA"/>
</dbReference>
<proteinExistence type="predicted"/>
<dbReference type="PANTHER" id="PTHR28058:SF1">
    <property type="entry name" value="SMALL RIBOSOMAL SUBUNIT PROTEIN BS1M"/>
    <property type="match status" value="1"/>
</dbReference>